<dbReference type="Pfam" id="PF14337">
    <property type="entry name" value="Abi_alpha"/>
    <property type="match status" value="1"/>
</dbReference>
<dbReference type="AlphaFoldDB" id="A0A5C8NEJ5"/>
<accession>A0A5C8NEJ5</accession>
<proteinExistence type="predicted"/>
<dbReference type="EMBL" id="VDUX01000009">
    <property type="protein sequence ID" value="TXL56601.1"/>
    <property type="molecule type" value="Genomic_DNA"/>
</dbReference>
<evidence type="ECO:0000313" key="3">
    <source>
        <dbReference type="Proteomes" id="UP000321571"/>
    </source>
</evidence>
<evidence type="ECO:0000313" key="2">
    <source>
        <dbReference type="EMBL" id="TXL56601.1"/>
    </source>
</evidence>
<feature type="region of interest" description="Disordered" evidence="1">
    <location>
        <begin position="1"/>
        <end position="48"/>
    </location>
</feature>
<feature type="compositionally biased region" description="Low complexity" evidence="1">
    <location>
        <begin position="11"/>
        <end position="24"/>
    </location>
</feature>
<reference evidence="2 3" key="1">
    <citation type="submission" date="2019-06" db="EMBL/GenBank/DDBJ databases">
        <title>Aeromicrobium sp. nov., isolated from a maize field.</title>
        <authorList>
            <person name="Lin S.-Y."/>
            <person name="Tsai C.-F."/>
            <person name="Young C.-C."/>
        </authorList>
    </citation>
    <scope>NUCLEOTIDE SEQUENCE [LARGE SCALE GENOMIC DNA]</scope>
    <source>
        <strain evidence="2 3">CC-CFT486</strain>
    </source>
</reference>
<gene>
    <name evidence="2" type="ORF">FHP06_15195</name>
</gene>
<dbReference type="OrthoDB" id="3761621at2"/>
<evidence type="ECO:0000256" key="1">
    <source>
        <dbReference type="SAM" id="MobiDB-lite"/>
    </source>
</evidence>
<dbReference type="Gene3D" id="3.30.110.190">
    <property type="match status" value="1"/>
</dbReference>
<sequence length="333" mass="35923">MSGCSTRTGRSWDSPAASSTSRSSGCQVVEPQETPPLNGTEPNGVPRSDAEELLGLVRVAATASLHTAEFAVQAYARTGWRLVAAVTPAPARELAATVERTAREVGQITGVTGRLEELAASNEVFRLASSGLRSLLGGALPSASRPALPSLKESGADLMRRSRDVWNDEVSHPAYARILSELAPDEGRVLMLLLREGPQPSVDVRTGGPLGMVNSRLIAPGLTMIGPRAGLRHVDQVPAYLNNLFRLGLVWFSRETLRDVSQYQVVEAQPDVLDAMHSVRYAKIVRRSIHLTPFGEDFCRACLVLDDIEDVEALPKHAQPSVEDHSTPPTVLE</sequence>
<comment type="caution">
    <text evidence="2">The sequence shown here is derived from an EMBL/GenBank/DDBJ whole genome shotgun (WGS) entry which is preliminary data.</text>
</comment>
<protein>
    <submittedName>
        <fullName evidence="2">DUF4393 domain-containing protein</fullName>
    </submittedName>
</protein>
<dbReference type="Proteomes" id="UP000321571">
    <property type="component" value="Unassembled WGS sequence"/>
</dbReference>
<keyword evidence="3" id="KW-1185">Reference proteome</keyword>
<dbReference type="InterPro" id="IPR025506">
    <property type="entry name" value="Abi_alpha"/>
</dbReference>
<name>A0A5C8NEJ5_9ACTN</name>
<organism evidence="2 3">
    <name type="scientific">Aeromicrobium terrae</name>
    <dbReference type="NCBI Taxonomy" id="2498846"/>
    <lineage>
        <taxon>Bacteria</taxon>
        <taxon>Bacillati</taxon>
        <taxon>Actinomycetota</taxon>
        <taxon>Actinomycetes</taxon>
        <taxon>Propionibacteriales</taxon>
        <taxon>Nocardioidaceae</taxon>
        <taxon>Aeromicrobium</taxon>
    </lineage>
</organism>